<comment type="subcellular location">
    <subcellularLocation>
        <location evidence="1">Membrane</location>
        <topology evidence="1">Multi-pass membrane protein</topology>
    </subcellularLocation>
</comment>
<dbReference type="Pfam" id="PF13515">
    <property type="entry name" value="FUSC_2"/>
    <property type="match status" value="1"/>
</dbReference>
<sequence>MARDHGKPCGTRHGIVRHPQETSVTQRPRRNASTSSPTSTPSPTPRGPLAFDPRIMFTLRASPPRLPIAWRAALCMFVLAAAGWLAADISAGLMATIGAFTSLYAIDRPYANRARVLAAIALALAMAVSLGVEAQHVAYAAVPLVVCLAMAATWMCRVLDIGPPGAYMFSLACAVSTAMPVGHASALRPGLYVLVGGALSWLVHMTGALFVRRAPERAAVAAAARAVAHFVDHAGTVDEDATRNQAALALHQAWTILITWQPASAPKDRALARLRTLTQTLHRVFAERVASRANTASETAALAAQARSIEAQANAAARDTSNATPADIAQTAPLPIGRLPTRHLIAEQMRLDAPLIQTLLRVGAGVAIAGSLSMAFGFEKPYWAMAAAVLVLHQGLNLARTLERSVARTVGTFVGIGAAGVLLAAQPGGLWLAIALAGLQFVVEMLVTRNYAFAVVFITSLAMLIASGGHRVADITALLLARGIDTALGCAVGVAVSIAFDRYASEITLRERVAAALDATATVARHADTGSVSSVSALHARSMLQHRLVALSAAYDNAVHALARKARQAQRWHPVVVATERLAYRVLAMCWEIESSDTPGDAKPNETSDALPDDARHALANTLAGIAGATHAQQRFTPAAPLPEEFATEIRDLIDAQAAFAAAHRDTI</sequence>
<dbReference type="GO" id="GO:0016020">
    <property type="term" value="C:membrane"/>
    <property type="evidence" value="ECO:0007669"/>
    <property type="project" value="UniProtKB-SubCell"/>
</dbReference>
<feature type="transmembrane region" description="Helical" evidence="6">
    <location>
        <begin position="114"/>
        <end position="132"/>
    </location>
</feature>
<feature type="domain" description="Integral membrane bound transporter" evidence="7">
    <location>
        <begin position="369"/>
        <end position="496"/>
    </location>
</feature>
<accession>A0A494X602</accession>
<feature type="transmembrane region" description="Helical" evidence="6">
    <location>
        <begin position="358"/>
        <end position="376"/>
    </location>
</feature>
<keyword evidence="4 6" id="KW-0472">Membrane</keyword>
<keyword evidence="2 6" id="KW-0812">Transmembrane</keyword>
<feature type="transmembrane region" description="Helical" evidence="6">
    <location>
        <begin position="138"/>
        <end position="159"/>
    </location>
</feature>
<protein>
    <submittedName>
        <fullName evidence="8">FUSC family protein</fullName>
    </submittedName>
</protein>
<keyword evidence="3 6" id="KW-1133">Transmembrane helix</keyword>
<proteinExistence type="predicted"/>
<feature type="region of interest" description="Disordered" evidence="5">
    <location>
        <begin position="1"/>
        <end position="49"/>
    </location>
</feature>
<evidence type="ECO:0000313" key="8">
    <source>
        <dbReference type="EMBL" id="RKP46115.1"/>
    </source>
</evidence>
<name>A0A494X602_9BURK</name>
<evidence type="ECO:0000256" key="3">
    <source>
        <dbReference type="ARBA" id="ARBA00022989"/>
    </source>
</evidence>
<organism evidence="8 9">
    <name type="scientific">Pararobbsia silviterrae</name>
    <dbReference type="NCBI Taxonomy" id="1792498"/>
    <lineage>
        <taxon>Bacteria</taxon>
        <taxon>Pseudomonadati</taxon>
        <taxon>Pseudomonadota</taxon>
        <taxon>Betaproteobacteria</taxon>
        <taxon>Burkholderiales</taxon>
        <taxon>Burkholderiaceae</taxon>
        <taxon>Pararobbsia</taxon>
    </lineage>
</organism>
<evidence type="ECO:0000256" key="6">
    <source>
        <dbReference type="SAM" id="Phobius"/>
    </source>
</evidence>
<dbReference type="Proteomes" id="UP000270342">
    <property type="component" value="Unassembled WGS sequence"/>
</dbReference>
<dbReference type="AlphaFoldDB" id="A0A494X602"/>
<feature type="transmembrane region" description="Helical" evidence="6">
    <location>
        <begin position="479"/>
        <end position="500"/>
    </location>
</feature>
<evidence type="ECO:0000313" key="9">
    <source>
        <dbReference type="Proteomes" id="UP000270342"/>
    </source>
</evidence>
<gene>
    <name evidence="8" type="ORF">D7S86_24620</name>
</gene>
<dbReference type="EMBL" id="RBZU01000015">
    <property type="protein sequence ID" value="RKP46115.1"/>
    <property type="molecule type" value="Genomic_DNA"/>
</dbReference>
<feature type="transmembrane region" description="Helical" evidence="6">
    <location>
        <begin position="382"/>
        <end position="399"/>
    </location>
</feature>
<keyword evidence="9" id="KW-1185">Reference proteome</keyword>
<dbReference type="InterPro" id="IPR049453">
    <property type="entry name" value="Memb_transporter_dom"/>
</dbReference>
<feature type="transmembrane region" description="Helical" evidence="6">
    <location>
        <begin position="191"/>
        <end position="211"/>
    </location>
</feature>
<comment type="caution">
    <text evidence="8">The sequence shown here is derived from an EMBL/GenBank/DDBJ whole genome shotgun (WGS) entry which is preliminary data.</text>
</comment>
<evidence type="ECO:0000256" key="2">
    <source>
        <dbReference type="ARBA" id="ARBA00022692"/>
    </source>
</evidence>
<feature type="transmembrane region" description="Helical" evidence="6">
    <location>
        <begin position="454"/>
        <end position="473"/>
    </location>
</feature>
<evidence type="ECO:0000256" key="5">
    <source>
        <dbReference type="SAM" id="MobiDB-lite"/>
    </source>
</evidence>
<evidence type="ECO:0000259" key="7">
    <source>
        <dbReference type="Pfam" id="PF13515"/>
    </source>
</evidence>
<evidence type="ECO:0000256" key="1">
    <source>
        <dbReference type="ARBA" id="ARBA00004141"/>
    </source>
</evidence>
<reference evidence="8 9" key="1">
    <citation type="submission" date="2018-10" db="EMBL/GenBank/DDBJ databases">
        <title>Robbsia sp. DHC34, isolated from soil.</title>
        <authorList>
            <person name="Gao Z.-H."/>
            <person name="Qiu L.-H."/>
        </authorList>
    </citation>
    <scope>NUCLEOTIDE SEQUENCE [LARGE SCALE GENOMIC DNA]</scope>
    <source>
        <strain evidence="8 9">DHC34</strain>
    </source>
</reference>
<evidence type="ECO:0000256" key="4">
    <source>
        <dbReference type="ARBA" id="ARBA00023136"/>
    </source>
</evidence>